<name>A0A450U603_9GAMM</name>
<proteinExistence type="predicted"/>
<reference evidence="2" key="1">
    <citation type="submission" date="2019-02" db="EMBL/GenBank/DDBJ databases">
        <authorList>
            <person name="Gruber-Vodicka R. H."/>
            <person name="Seah K. B. B."/>
        </authorList>
    </citation>
    <scope>NUCLEOTIDE SEQUENCE</scope>
    <source>
        <strain evidence="2">BECK_M7</strain>
    </source>
</reference>
<feature type="region of interest" description="Disordered" evidence="1">
    <location>
        <begin position="42"/>
        <end position="66"/>
    </location>
</feature>
<dbReference type="EMBL" id="CAADFF010000004">
    <property type="protein sequence ID" value="VFJ86714.1"/>
    <property type="molecule type" value="Genomic_DNA"/>
</dbReference>
<evidence type="ECO:0000313" key="2">
    <source>
        <dbReference type="EMBL" id="VFJ86714.1"/>
    </source>
</evidence>
<accession>A0A450U603</accession>
<organism evidence="2">
    <name type="scientific">Candidatus Kentrum sp. LFY</name>
    <dbReference type="NCBI Taxonomy" id="2126342"/>
    <lineage>
        <taxon>Bacteria</taxon>
        <taxon>Pseudomonadati</taxon>
        <taxon>Pseudomonadota</taxon>
        <taxon>Gammaproteobacteria</taxon>
        <taxon>Candidatus Kentrum</taxon>
    </lineage>
</organism>
<evidence type="ECO:0000256" key="1">
    <source>
        <dbReference type="SAM" id="MobiDB-lite"/>
    </source>
</evidence>
<sequence length="66" mass="7301">MVHQILETGYILTAAELSGKSENHIFPIPGVKKVRNGLFHHPAKRFPPLNGHCAASPPPPIARKRR</sequence>
<protein>
    <submittedName>
        <fullName evidence="2">Uncharacterized protein</fullName>
    </submittedName>
</protein>
<gene>
    <name evidence="2" type="ORF">BECKLFY1418B_GA0070995_100450</name>
</gene>
<feature type="compositionally biased region" description="Pro residues" evidence="1">
    <location>
        <begin position="56"/>
        <end position="66"/>
    </location>
</feature>
<dbReference type="AlphaFoldDB" id="A0A450U603"/>